<dbReference type="InterPro" id="IPR011432">
    <property type="entry name" value="Shr-like_HID"/>
</dbReference>
<name>A0A544TUY0_9BACI</name>
<organism evidence="2 3">
    <name type="scientific">Psychrobacillus vulpis</name>
    <dbReference type="NCBI Taxonomy" id="2325572"/>
    <lineage>
        <taxon>Bacteria</taxon>
        <taxon>Bacillati</taxon>
        <taxon>Bacillota</taxon>
        <taxon>Bacilli</taxon>
        <taxon>Bacillales</taxon>
        <taxon>Bacillaceae</taxon>
        <taxon>Psychrobacillus</taxon>
    </lineage>
</organism>
<gene>
    <name evidence="2" type="ORF">FG384_03295</name>
</gene>
<dbReference type="EMBL" id="VDGI01000002">
    <property type="protein sequence ID" value="TQR21246.1"/>
    <property type="molecule type" value="Genomic_DNA"/>
</dbReference>
<comment type="caution">
    <text evidence="2">The sequence shown here is derived from an EMBL/GenBank/DDBJ whole genome shotgun (WGS) entry which is preliminary data.</text>
</comment>
<dbReference type="AlphaFoldDB" id="A0A544TUY0"/>
<proteinExistence type="predicted"/>
<dbReference type="Pfam" id="PF07550">
    <property type="entry name" value="Shr-like_HID"/>
    <property type="match status" value="1"/>
</dbReference>
<reference evidence="2 3" key="1">
    <citation type="submission" date="2019-06" db="EMBL/GenBank/DDBJ databases">
        <title>Psychrobacillus vulpis sp. nov., a new species isolated from feces of a red fox that inhabits in The Tablas de Daimiel Natural Park, Albacete, Spain.</title>
        <authorList>
            <person name="Rodriguez M."/>
            <person name="Reina J.C."/>
            <person name="Bejar V."/>
            <person name="Llamas I."/>
        </authorList>
    </citation>
    <scope>NUCLEOTIDE SEQUENCE [LARGE SCALE GENOMIC DNA]</scope>
    <source>
        <strain evidence="2 3">Z8</strain>
    </source>
</reference>
<evidence type="ECO:0000313" key="3">
    <source>
        <dbReference type="Proteomes" id="UP000316626"/>
    </source>
</evidence>
<accession>A0A544TUY0</accession>
<evidence type="ECO:0000259" key="1">
    <source>
        <dbReference type="Pfam" id="PF07550"/>
    </source>
</evidence>
<evidence type="ECO:0000313" key="2">
    <source>
        <dbReference type="EMBL" id="TQR21246.1"/>
    </source>
</evidence>
<sequence>MSVSVDGGISFTTTAINPAQVSSGKITLAGMSAGAITIKFHATGYLDATVNQVVIGPTAEVRVKTTNSKVVEVEEARALVFVNKDAKVSDILLSLISYNSTTQTYKIVYSDGDDMMEYAPGSVINPNLSVALHVKSQDSSTIGYYTILINQ</sequence>
<protein>
    <recommendedName>
        <fullName evidence="1">Heme-binding protein Shr-like Hb-interacting domain-containing protein</fullName>
    </recommendedName>
</protein>
<keyword evidence="3" id="KW-1185">Reference proteome</keyword>
<feature type="domain" description="Heme-binding protein Shr-like Hb-interacting" evidence="1">
    <location>
        <begin position="2"/>
        <end position="54"/>
    </location>
</feature>
<dbReference type="Proteomes" id="UP000316626">
    <property type="component" value="Unassembled WGS sequence"/>
</dbReference>